<name>A0ABT9EC92_9PROT</name>
<organism evidence="2 3">
    <name type="scientific">Paracraurococcus lichenis</name>
    <dbReference type="NCBI Taxonomy" id="3064888"/>
    <lineage>
        <taxon>Bacteria</taxon>
        <taxon>Pseudomonadati</taxon>
        <taxon>Pseudomonadota</taxon>
        <taxon>Alphaproteobacteria</taxon>
        <taxon>Acetobacterales</taxon>
        <taxon>Roseomonadaceae</taxon>
        <taxon>Paracraurococcus</taxon>
    </lineage>
</organism>
<keyword evidence="3" id="KW-1185">Reference proteome</keyword>
<comment type="caution">
    <text evidence="2">The sequence shown here is derived from an EMBL/GenBank/DDBJ whole genome shotgun (WGS) entry which is preliminary data.</text>
</comment>
<sequence>METEFRGTPPDPDCGAASPHTEWLRPRLGITPEQAEAARKIKKRTPDMTAGEIAALLGDGATEADVKLALATIRTRNPRRSRATLNATLQAGALVEHEARPGEPRWATVDRLLGELMQLRAVVAGLSMGSHAAERR</sequence>
<evidence type="ECO:0000313" key="2">
    <source>
        <dbReference type="EMBL" id="MDO9713757.1"/>
    </source>
</evidence>
<gene>
    <name evidence="2" type="ORF">Q7A36_35940</name>
</gene>
<proteinExistence type="predicted"/>
<reference evidence="2 3" key="1">
    <citation type="submission" date="2023-08" db="EMBL/GenBank/DDBJ databases">
        <title>The draft genome sequence of Paracraurococcus sp. LOR1-02.</title>
        <authorList>
            <person name="Kingkaew E."/>
            <person name="Tanasupawat S."/>
        </authorList>
    </citation>
    <scope>NUCLEOTIDE SEQUENCE [LARGE SCALE GENOMIC DNA]</scope>
    <source>
        <strain evidence="2 3">LOR1-02</strain>
    </source>
</reference>
<dbReference type="RefSeq" id="WP_305108607.1">
    <property type="nucleotide sequence ID" value="NZ_JAUTWS010000119.1"/>
</dbReference>
<accession>A0ABT9EC92</accession>
<dbReference type="EMBL" id="JAUTWS010000119">
    <property type="protein sequence ID" value="MDO9713757.1"/>
    <property type="molecule type" value="Genomic_DNA"/>
</dbReference>
<evidence type="ECO:0000313" key="3">
    <source>
        <dbReference type="Proteomes" id="UP001243009"/>
    </source>
</evidence>
<feature type="region of interest" description="Disordered" evidence="1">
    <location>
        <begin position="1"/>
        <end position="23"/>
    </location>
</feature>
<protein>
    <submittedName>
        <fullName evidence="2">Uncharacterized protein</fullName>
    </submittedName>
</protein>
<evidence type="ECO:0000256" key="1">
    <source>
        <dbReference type="SAM" id="MobiDB-lite"/>
    </source>
</evidence>
<dbReference type="Proteomes" id="UP001243009">
    <property type="component" value="Unassembled WGS sequence"/>
</dbReference>